<evidence type="ECO:0000256" key="4">
    <source>
        <dbReference type="ARBA" id="ARBA00022692"/>
    </source>
</evidence>
<feature type="transmembrane region" description="Helical" evidence="7">
    <location>
        <begin position="310"/>
        <end position="328"/>
    </location>
</feature>
<dbReference type="SUPFAM" id="SSF103473">
    <property type="entry name" value="MFS general substrate transporter"/>
    <property type="match status" value="1"/>
</dbReference>
<name>A0ABU7VLF3_9BACL</name>
<evidence type="ECO:0000256" key="5">
    <source>
        <dbReference type="ARBA" id="ARBA00022989"/>
    </source>
</evidence>
<feature type="transmembrane region" description="Helical" evidence="7">
    <location>
        <begin position="334"/>
        <end position="357"/>
    </location>
</feature>
<evidence type="ECO:0000256" key="2">
    <source>
        <dbReference type="ARBA" id="ARBA00022448"/>
    </source>
</evidence>
<keyword evidence="2" id="KW-0813">Transport</keyword>
<dbReference type="PROSITE" id="PS50850">
    <property type="entry name" value="MFS"/>
    <property type="match status" value="1"/>
</dbReference>
<protein>
    <submittedName>
        <fullName evidence="9">MFS transporter</fullName>
    </submittedName>
</protein>
<feature type="transmembrane region" description="Helical" evidence="7">
    <location>
        <begin position="281"/>
        <end position="303"/>
    </location>
</feature>
<feature type="domain" description="Major facilitator superfamily (MFS) profile" evidence="8">
    <location>
        <begin position="16"/>
        <end position="422"/>
    </location>
</feature>
<accession>A0ABU7VLF3</accession>
<dbReference type="Gene3D" id="1.20.1250.20">
    <property type="entry name" value="MFS general substrate transporter like domains"/>
    <property type="match status" value="2"/>
</dbReference>
<dbReference type="Pfam" id="PF07690">
    <property type="entry name" value="MFS_1"/>
    <property type="match status" value="2"/>
</dbReference>
<keyword evidence="6 7" id="KW-0472">Membrane</keyword>
<dbReference type="InterPro" id="IPR036259">
    <property type="entry name" value="MFS_trans_sf"/>
</dbReference>
<feature type="transmembrane region" description="Helical" evidence="7">
    <location>
        <begin position="394"/>
        <end position="418"/>
    </location>
</feature>
<feature type="transmembrane region" description="Helical" evidence="7">
    <location>
        <begin position="172"/>
        <end position="191"/>
    </location>
</feature>
<feature type="transmembrane region" description="Helical" evidence="7">
    <location>
        <begin position="107"/>
        <end position="130"/>
    </location>
</feature>
<proteinExistence type="predicted"/>
<organism evidence="9 10">
    <name type="scientific">Paenibacillus haidiansis</name>
    <dbReference type="NCBI Taxonomy" id="1574488"/>
    <lineage>
        <taxon>Bacteria</taxon>
        <taxon>Bacillati</taxon>
        <taxon>Bacillota</taxon>
        <taxon>Bacilli</taxon>
        <taxon>Bacillales</taxon>
        <taxon>Paenibacillaceae</taxon>
        <taxon>Paenibacillus</taxon>
    </lineage>
</organism>
<dbReference type="InterPro" id="IPR011701">
    <property type="entry name" value="MFS"/>
</dbReference>
<evidence type="ECO:0000256" key="1">
    <source>
        <dbReference type="ARBA" id="ARBA00004651"/>
    </source>
</evidence>
<keyword evidence="10" id="KW-1185">Reference proteome</keyword>
<dbReference type="RefSeq" id="WP_331844815.1">
    <property type="nucleotide sequence ID" value="NZ_JAZHPZ010000001.1"/>
</dbReference>
<feature type="transmembrane region" description="Helical" evidence="7">
    <location>
        <begin position="80"/>
        <end position="101"/>
    </location>
</feature>
<comment type="subcellular location">
    <subcellularLocation>
        <location evidence="1">Cell membrane</location>
        <topology evidence="1">Multi-pass membrane protein</topology>
    </subcellularLocation>
</comment>
<reference evidence="9 10" key="1">
    <citation type="submission" date="2024-02" db="EMBL/GenBank/DDBJ databases">
        <title>A nitrogen-fixing paenibacillus bacterium.</title>
        <authorList>
            <person name="Zhang W.L."/>
            <person name="Chen S.F."/>
        </authorList>
    </citation>
    <scope>NUCLEOTIDE SEQUENCE [LARGE SCALE GENOMIC DNA]</scope>
    <source>
        <strain evidence="9 10">M1</strain>
    </source>
</reference>
<feature type="transmembrane region" description="Helical" evidence="7">
    <location>
        <begin position="142"/>
        <end position="166"/>
    </location>
</feature>
<evidence type="ECO:0000256" key="6">
    <source>
        <dbReference type="ARBA" id="ARBA00023136"/>
    </source>
</evidence>
<comment type="caution">
    <text evidence="9">The sequence shown here is derived from an EMBL/GenBank/DDBJ whole genome shotgun (WGS) entry which is preliminary data.</text>
</comment>
<evidence type="ECO:0000313" key="9">
    <source>
        <dbReference type="EMBL" id="MEF2964595.1"/>
    </source>
</evidence>
<dbReference type="InterPro" id="IPR050171">
    <property type="entry name" value="MFS_Transporters"/>
</dbReference>
<evidence type="ECO:0000313" key="10">
    <source>
        <dbReference type="Proteomes" id="UP001306950"/>
    </source>
</evidence>
<dbReference type="CDD" id="cd17325">
    <property type="entry name" value="MFS_MdtG_SLC18_like"/>
    <property type="match status" value="1"/>
</dbReference>
<dbReference type="PANTHER" id="PTHR23517">
    <property type="entry name" value="RESISTANCE PROTEIN MDTM, PUTATIVE-RELATED-RELATED"/>
    <property type="match status" value="1"/>
</dbReference>
<feature type="transmembrane region" description="Helical" evidence="7">
    <location>
        <begin position="247"/>
        <end position="269"/>
    </location>
</feature>
<dbReference type="EMBL" id="JAZHPZ010000001">
    <property type="protein sequence ID" value="MEF2964595.1"/>
    <property type="molecule type" value="Genomic_DNA"/>
</dbReference>
<feature type="transmembrane region" description="Helical" evidence="7">
    <location>
        <begin position="369"/>
        <end position="388"/>
    </location>
</feature>
<keyword evidence="5 7" id="KW-1133">Transmembrane helix</keyword>
<keyword evidence="3" id="KW-1003">Cell membrane</keyword>
<evidence type="ECO:0000259" key="8">
    <source>
        <dbReference type="PROSITE" id="PS50850"/>
    </source>
</evidence>
<feature type="transmembrane region" description="Helical" evidence="7">
    <location>
        <begin position="12"/>
        <end position="43"/>
    </location>
</feature>
<keyword evidence="4 7" id="KW-0812">Transmembrane</keyword>
<sequence length="431" mass="46276">MEMATRLVNRKLLTPTFLCLWVIMFLVEFVKGALIVSILPVYMGDVLKLSAFAIGLSFSCQYIGDNLFRSPAGWLIERIGFRLTMTVGLCITFGAVFIITFMKTMGFIVLGCALLGIGTAPLWPCVLMGITAMTEENKNFGTAMGVIQISSLGGTGLGPVAINFLVGVSYNLVFWVLLGCIGLVILVSLLLPRQAATGHGGEANAAHGAPIAEHGGNELLKGGVRQIGRNLKETLRHLRQHLKVSRLLYPALFLQSFAVGLLTPVITLFVRSELGLSPEAFSLMLVCGGGITVLGLIPVGKLVDRYGTRLFLNTGFALAAVSVGLFAFTRTLPLVWLLVMLIGCSYALILPTWDTMISKLLPEGEKGTVWGLFLTIQGTGMIIGPIVSGKMWDAWGASAPFVASSVSMALLFFIHLYISRKPSSTGVTILD</sequence>
<dbReference type="PANTHER" id="PTHR23517:SF3">
    <property type="entry name" value="INTEGRAL MEMBRANE TRANSPORT PROTEIN"/>
    <property type="match status" value="1"/>
</dbReference>
<dbReference type="Proteomes" id="UP001306950">
    <property type="component" value="Unassembled WGS sequence"/>
</dbReference>
<evidence type="ECO:0000256" key="3">
    <source>
        <dbReference type="ARBA" id="ARBA00022475"/>
    </source>
</evidence>
<gene>
    <name evidence="9" type="ORF">V3851_02025</name>
</gene>
<dbReference type="InterPro" id="IPR020846">
    <property type="entry name" value="MFS_dom"/>
</dbReference>
<evidence type="ECO:0000256" key="7">
    <source>
        <dbReference type="SAM" id="Phobius"/>
    </source>
</evidence>